<organism evidence="1 2">
    <name type="scientific">Paracoccus contaminans</name>
    <dbReference type="NCBI Taxonomy" id="1945662"/>
    <lineage>
        <taxon>Bacteria</taxon>
        <taxon>Pseudomonadati</taxon>
        <taxon>Pseudomonadota</taxon>
        <taxon>Alphaproteobacteria</taxon>
        <taxon>Rhodobacterales</taxon>
        <taxon>Paracoccaceae</taxon>
        <taxon>Paracoccus</taxon>
    </lineage>
</organism>
<protein>
    <recommendedName>
        <fullName evidence="3">Nucleotidyltransferase</fullName>
    </recommendedName>
</protein>
<dbReference type="InterPro" id="IPR039498">
    <property type="entry name" value="NTP_transf_5"/>
</dbReference>
<dbReference type="EMBL" id="CP020612">
    <property type="protein sequence ID" value="ARJ68955.1"/>
    <property type="molecule type" value="Genomic_DNA"/>
</dbReference>
<sequence>MAFTGETIAAMTQDASPEMAVLLAASRPSADRAPAPHPIPRQAGGAPRPVDPDLLFELARLNKMLGVLPLSPAALPPGCAGLAPRLLQVHLQTMSMNRRVMAVTAEVVQALAGIRVVVLKGPFQQQALHGNAARRPSGDIDLFVAPADRARAAARLRDHGFAPTEEDRALWWIRFLGEQHFQRAADGAVVDLHHRLQQVGLPAWRRSGEVLARAVSLAHDGQAVPVPSAIDGCLLLGVTLAKALLAHEPCGWAAAELAHAIAQLPPADWPRLWQAAKGAGQDRTLALGLALAAACCGPLRRADGSPAEPGAPVLRGMPRDAALLRDLVFQPWRRPQEALRRRQMLLMLAQGRPHVAAVESARALASPLVLNRLMRQGGAAGQPAGDAGDQSGAGA</sequence>
<dbReference type="Gene3D" id="3.30.460.40">
    <property type="match status" value="1"/>
</dbReference>
<dbReference type="RefSeq" id="WP_085377065.1">
    <property type="nucleotide sequence ID" value="NZ_CP020612.1"/>
</dbReference>
<dbReference type="OrthoDB" id="8093269at2"/>
<evidence type="ECO:0000313" key="2">
    <source>
        <dbReference type="Proteomes" id="UP000193017"/>
    </source>
</evidence>
<dbReference type="Proteomes" id="UP000193017">
    <property type="component" value="Chromosome"/>
</dbReference>
<accession>A0A1W6CVU9</accession>
<dbReference type="STRING" id="1945662.B0A89_04240"/>
<dbReference type="Pfam" id="PF14907">
    <property type="entry name" value="NTP_transf_5"/>
    <property type="match status" value="1"/>
</dbReference>
<dbReference type="KEGG" id="pcon:B0A89_04240"/>
<gene>
    <name evidence="1" type="ORF">B0A89_04240</name>
</gene>
<proteinExistence type="predicted"/>
<dbReference type="AlphaFoldDB" id="A0A1W6CVU9"/>
<name>A0A1W6CVU9_9RHOB</name>
<evidence type="ECO:0008006" key="3">
    <source>
        <dbReference type="Google" id="ProtNLM"/>
    </source>
</evidence>
<keyword evidence="2" id="KW-1185">Reference proteome</keyword>
<reference evidence="1 2" key="1">
    <citation type="submission" date="2017-03" db="EMBL/GenBank/DDBJ databases">
        <title>Genome sequence of Paracoccus contaminans isolated from a water microcosm.</title>
        <authorList>
            <person name="Aurass P."/>
            <person name="Karste S."/>
            <person name="Trost E."/>
            <person name="Glaeser S.P."/>
            <person name="Kaempfer P."/>
            <person name="Flieger A."/>
        </authorList>
    </citation>
    <scope>NUCLEOTIDE SEQUENCE [LARGE SCALE GENOMIC DNA]</scope>
    <source>
        <strain evidence="2">RKI 16-01929T\LMG 29738T\CCM 8701T\CIP 111112T</strain>
    </source>
</reference>
<evidence type="ECO:0000313" key="1">
    <source>
        <dbReference type="EMBL" id="ARJ68955.1"/>
    </source>
</evidence>